<dbReference type="Gene3D" id="3.30.70.270">
    <property type="match status" value="1"/>
</dbReference>
<evidence type="ECO:0000256" key="1">
    <source>
        <dbReference type="ARBA" id="ARBA00023268"/>
    </source>
</evidence>
<dbReference type="InterPro" id="IPR050951">
    <property type="entry name" value="Retrovirus_Pol_polyprotein"/>
</dbReference>
<keyword evidence="3" id="KW-0695">RNA-directed DNA polymerase</keyword>
<name>A0AAW2WSN9_9LAMI</name>
<sequence>MFPKKADGSLRVCCNYWVLNKITVKNKYPIPLVADCFDHLSRAKYFTKIELSSDYWQVRIKEGDEAKTIVVTSLANYYRCFVKGYSEIARPMTDLLKKTDTCNWTPQCQVAIYSLKRAMVTNLILALPDMLKPFMVDTDASDFGLGGVLMQDGHPVAFESRKLKDVEQRY</sequence>
<dbReference type="Pfam" id="PF17919">
    <property type="entry name" value="RT_RNaseH_2"/>
    <property type="match status" value="1"/>
</dbReference>
<proteinExistence type="predicted"/>
<dbReference type="AlphaFoldDB" id="A0AAW2WSN9"/>
<comment type="caution">
    <text evidence="3">The sequence shown here is derived from an EMBL/GenBank/DDBJ whole genome shotgun (WGS) entry which is preliminary data.</text>
</comment>
<evidence type="ECO:0000313" key="3">
    <source>
        <dbReference type="EMBL" id="KAL0444518.1"/>
    </source>
</evidence>
<organism evidence="3">
    <name type="scientific">Sesamum latifolium</name>
    <dbReference type="NCBI Taxonomy" id="2727402"/>
    <lineage>
        <taxon>Eukaryota</taxon>
        <taxon>Viridiplantae</taxon>
        <taxon>Streptophyta</taxon>
        <taxon>Embryophyta</taxon>
        <taxon>Tracheophyta</taxon>
        <taxon>Spermatophyta</taxon>
        <taxon>Magnoliopsida</taxon>
        <taxon>eudicotyledons</taxon>
        <taxon>Gunneridae</taxon>
        <taxon>Pentapetalae</taxon>
        <taxon>asterids</taxon>
        <taxon>lamiids</taxon>
        <taxon>Lamiales</taxon>
        <taxon>Pedaliaceae</taxon>
        <taxon>Sesamum</taxon>
    </lineage>
</organism>
<reference evidence="3" key="1">
    <citation type="submission" date="2020-06" db="EMBL/GenBank/DDBJ databases">
        <authorList>
            <person name="Li T."/>
            <person name="Hu X."/>
            <person name="Zhang T."/>
            <person name="Song X."/>
            <person name="Zhang H."/>
            <person name="Dai N."/>
            <person name="Sheng W."/>
            <person name="Hou X."/>
            <person name="Wei L."/>
        </authorList>
    </citation>
    <scope>NUCLEOTIDE SEQUENCE</scope>
    <source>
        <strain evidence="3">KEN1</strain>
        <tissue evidence="3">Leaf</tissue>
    </source>
</reference>
<keyword evidence="3" id="KW-0548">Nucleotidyltransferase</keyword>
<dbReference type="PANTHER" id="PTHR37984">
    <property type="entry name" value="PROTEIN CBG26694"/>
    <property type="match status" value="1"/>
</dbReference>
<dbReference type="SUPFAM" id="SSF56672">
    <property type="entry name" value="DNA/RNA polymerases"/>
    <property type="match status" value="1"/>
</dbReference>
<evidence type="ECO:0000259" key="2">
    <source>
        <dbReference type="Pfam" id="PF17919"/>
    </source>
</evidence>
<dbReference type="EMBL" id="JACGWN010000007">
    <property type="protein sequence ID" value="KAL0444518.1"/>
    <property type="molecule type" value="Genomic_DNA"/>
</dbReference>
<accession>A0AAW2WSN9</accession>
<dbReference type="Gene3D" id="3.10.10.10">
    <property type="entry name" value="HIV Type 1 Reverse Transcriptase, subunit A, domain 1"/>
    <property type="match status" value="1"/>
</dbReference>
<dbReference type="InterPro" id="IPR041577">
    <property type="entry name" value="RT_RNaseH_2"/>
</dbReference>
<gene>
    <name evidence="3" type="ORF">Slati_2174500</name>
</gene>
<dbReference type="InterPro" id="IPR043502">
    <property type="entry name" value="DNA/RNA_pol_sf"/>
</dbReference>
<feature type="domain" description="Reverse transcriptase/retrotransposon-derived protein RNase H-like" evidence="2">
    <location>
        <begin position="104"/>
        <end position="170"/>
    </location>
</feature>
<dbReference type="PANTHER" id="PTHR37984:SF5">
    <property type="entry name" value="PROTEIN NYNRIN-LIKE"/>
    <property type="match status" value="1"/>
</dbReference>
<dbReference type="InterPro" id="IPR043128">
    <property type="entry name" value="Rev_trsase/Diguanyl_cyclase"/>
</dbReference>
<protein>
    <submittedName>
        <fullName evidence="3">RNA-directed DNA polymerase</fullName>
    </submittedName>
</protein>
<keyword evidence="3" id="KW-0808">Transferase</keyword>
<keyword evidence="1" id="KW-0511">Multifunctional enzyme</keyword>
<reference evidence="3" key="2">
    <citation type="journal article" date="2024" name="Plant">
        <title>Genomic evolution and insights into agronomic trait innovations of Sesamum species.</title>
        <authorList>
            <person name="Miao H."/>
            <person name="Wang L."/>
            <person name="Qu L."/>
            <person name="Liu H."/>
            <person name="Sun Y."/>
            <person name="Le M."/>
            <person name="Wang Q."/>
            <person name="Wei S."/>
            <person name="Zheng Y."/>
            <person name="Lin W."/>
            <person name="Duan Y."/>
            <person name="Cao H."/>
            <person name="Xiong S."/>
            <person name="Wang X."/>
            <person name="Wei L."/>
            <person name="Li C."/>
            <person name="Ma Q."/>
            <person name="Ju M."/>
            <person name="Zhao R."/>
            <person name="Li G."/>
            <person name="Mu C."/>
            <person name="Tian Q."/>
            <person name="Mei H."/>
            <person name="Zhang T."/>
            <person name="Gao T."/>
            <person name="Zhang H."/>
        </authorList>
    </citation>
    <scope>NUCLEOTIDE SEQUENCE</scope>
    <source>
        <strain evidence="3">KEN1</strain>
    </source>
</reference>
<dbReference type="GO" id="GO:0003964">
    <property type="term" value="F:RNA-directed DNA polymerase activity"/>
    <property type="evidence" value="ECO:0007669"/>
    <property type="project" value="UniProtKB-KW"/>
</dbReference>